<comment type="caution">
    <text evidence="1">The sequence shown here is derived from an EMBL/GenBank/DDBJ whole genome shotgun (WGS) entry which is preliminary data.</text>
</comment>
<proteinExistence type="predicted"/>
<name>A0A316H8F8_9SPHI</name>
<accession>A0A316H8F8</accession>
<keyword evidence="2" id="KW-1185">Reference proteome</keyword>
<dbReference type="AlphaFoldDB" id="A0A316H8F8"/>
<organism evidence="1 2">
    <name type="scientific">Mucilaginibacter oryzae</name>
    <dbReference type="NCBI Taxonomy" id="468058"/>
    <lineage>
        <taxon>Bacteria</taxon>
        <taxon>Pseudomonadati</taxon>
        <taxon>Bacteroidota</taxon>
        <taxon>Sphingobacteriia</taxon>
        <taxon>Sphingobacteriales</taxon>
        <taxon>Sphingobacteriaceae</taxon>
        <taxon>Mucilaginibacter</taxon>
    </lineage>
</organism>
<evidence type="ECO:0000313" key="1">
    <source>
        <dbReference type="EMBL" id="PWK77429.1"/>
    </source>
</evidence>
<protein>
    <submittedName>
        <fullName evidence="1">Uncharacterized protein</fullName>
    </submittedName>
</protein>
<evidence type="ECO:0000313" key="2">
    <source>
        <dbReference type="Proteomes" id="UP000245678"/>
    </source>
</evidence>
<reference evidence="1 2" key="1">
    <citation type="submission" date="2018-05" db="EMBL/GenBank/DDBJ databases">
        <title>Genomic Encyclopedia of Archaeal and Bacterial Type Strains, Phase II (KMG-II): from individual species to whole genera.</title>
        <authorList>
            <person name="Goeker M."/>
        </authorList>
    </citation>
    <scope>NUCLEOTIDE SEQUENCE [LARGE SCALE GENOMIC DNA]</scope>
    <source>
        <strain evidence="1 2">DSM 19975</strain>
    </source>
</reference>
<gene>
    <name evidence="1" type="ORF">LX99_03242</name>
</gene>
<dbReference type="EMBL" id="QGHA01000005">
    <property type="protein sequence ID" value="PWK77429.1"/>
    <property type="molecule type" value="Genomic_DNA"/>
</dbReference>
<sequence>MITTAITPVIAPALKIPVMTEQLLNVNNIKATNKKCKFFMVDCL</sequence>
<dbReference type="Proteomes" id="UP000245678">
    <property type="component" value="Unassembled WGS sequence"/>
</dbReference>